<keyword evidence="2" id="KW-1185">Reference proteome</keyword>
<dbReference type="RefSeq" id="WP_354660311.1">
    <property type="nucleotide sequence ID" value="NZ_JBEXAC010000001.1"/>
</dbReference>
<dbReference type="Proteomes" id="UP001549749">
    <property type="component" value="Unassembled WGS sequence"/>
</dbReference>
<reference evidence="1 2" key="1">
    <citation type="submission" date="2024-06" db="EMBL/GenBank/DDBJ databases">
        <title>Chitinophaga defluvii sp. nov., isolated from municipal sewage.</title>
        <authorList>
            <person name="Zhang L."/>
        </authorList>
    </citation>
    <scope>NUCLEOTIDE SEQUENCE [LARGE SCALE GENOMIC DNA]</scope>
    <source>
        <strain evidence="1 2">H8</strain>
    </source>
</reference>
<comment type="caution">
    <text evidence="1">The sequence shown here is derived from an EMBL/GenBank/DDBJ whole genome shotgun (WGS) entry which is preliminary data.</text>
</comment>
<evidence type="ECO:0000313" key="2">
    <source>
        <dbReference type="Proteomes" id="UP001549749"/>
    </source>
</evidence>
<protein>
    <submittedName>
        <fullName evidence="1">Uncharacterized protein</fullName>
    </submittedName>
</protein>
<proteinExistence type="predicted"/>
<gene>
    <name evidence="1" type="ORF">ABR189_09870</name>
</gene>
<dbReference type="EMBL" id="JBEXAC010000001">
    <property type="protein sequence ID" value="MET6997676.1"/>
    <property type="molecule type" value="Genomic_DNA"/>
</dbReference>
<evidence type="ECO:0000313" key="1">
    <source>
        <dbReference type="EMBL" id="MET6997676.1"/>
    </source>
</evidence>
<accession>A0ABV2T3R0</accession>
<organism evidence="1 2">
    <name type="scientific">Chitinophaga defluvii</name>
    <dbReference type="NCBI Taxonomy" id="3163343"/>
    <lineage>
        <taxon>Bacteria</taxon>
        <taxon>Pseudomonadati</taxon>
        <taxon>Bacteroidota</taxon>
        <taxon>Chitinophagia</taxon>
        <taxon>Chitinophagales</taxon>
        <taxon>Chitinophagaceae</taxon>
        <taxon>Chitinophaga</taxon>
    </lineage>
</organism>
<sequence>MVKLRLLSVRKCCFVLLLCIIHVAIGIPGSSFTGMQLFTMEKGMQRANHPFLANNAPDNFGQDLPDEPEEVTQAKNNRRRLRFFNTATSSQFNISQRIVQEIDNLAYAYALYKDVNKTGIYQQQDSFLPAYYNFLFRFVLF</sequence>
<name>A0ABV2T3R0_9BACT</name>